<dbReference type="STRING" id="1842727.RD110_13005"/>
<dbReference type="SUPFAM" id="SSF53335">
    <property type="entry name" value="S-adenosyl-L-methionine-dependent methyltransferases"/>
    <property type="match status" value="1"/>
</dbReference>
<dbReference type="RefSeq" id="WP_076199878.1">
    <property type="nucleotide sequence ID" value="NZ_CP019236.1"/>
</dbReference>
<gene>
    <name evidence="1" type="ORF">RD110_13005</name>
</gene>
<dbReference type="Pfam" id="PF13489">
    <property type="entry name" value="Methyltransf_23"/>
    <property type="match status" value="1"/>
</dbReference>
<name>A0A1P8JW52_9BURK</name>
<proteinExistence type="predicted"/>
<dbReference type="OrthoDB" id="9791944at2"/>
<dbReference type="Gene3D" id="3.40.50.150">
    <property type="entry name" value="Vaccinia Virus protein VP39"/>
    <property type="match status" value="1"/>
</dbReference>
<keyword evidence="2" id="KW-1185">Reference proteome</keyword>
<dbReference type="InterPro" id="IPR029063">
    <property type="entry name" value="SAM-dependent_MTases_sf"/>
</dbReference>
<evidence type="ECO:0000313" key="2">
    <source>
        <dbReference type="Proteomes" id="UP000186609"/>
    </source>
</evidence>
<dbReference type="Proteomes" id="UP000186609">
    <property type="component" value="Chromosome"/>
</dbReference>
<dbReference type="KEGG" id="rhy:RD110_13005"/>
<reference evidence="1 2" key="1">
    <citation type="submission" date="2017-01" db="EMBL/GenBank/DDBJ databases">
        <authorList>
            <person name="Mah S.A."/>
            <person name="Swanson W.J."/>
            <person name="Moy G.W."/>
            <person name="Vacquier V.D."/>
        </authorList>
    </citation>
    <scope>NUCLEOTIDE SEQUENCE [LARGE SCALE GENOMIC DNA]</scope>
    <source>
        <strain evidence="1 2">DCY110</strain>
    </source>
</reference>
<protein>
    <recommendedName>
        <fullName evidence="3">Methyltransferase type 11</fullName>
    </recommendedName>
</protein>
<dbReference type="AlphaFoldDB" id="A0A1P8JW52"/>
<evidence type="ECO:0008006" key="3">
    <source>
        <dbReference type="Google" id="ProtNLM"/>
    </source>
</evidence>
<sequence>MPQVIECPISGEAMAHAFSETLLGKYQVAYYHCAGCGLLKTEPPYWLDEAYRDAINDCDTGILARNHANAELVEIILEALALENGRVLDIAGGYGLLTRLLRDKGFDAYSTDKYCSNLFAKRFEPTAGFKADALLAFEVLEHVEDPVAFVQEAFSRYQCRTLVFSTLTFSGAVPPRKWWYYLFGTGQHITFYQSRTLAALARRLGCSYYMVSNDLHVFTGEPVPLPRRWLFLRESLRTVYGRYLRHKRRGLSKTWSDHLEA</sequence>
<accession>A0A1P8JW52</accession>
<organism evidence="1 2">
    <name type="scientific">Rhodoferax koreensis</name>
    <dbReference type="NCBI Taxonomy" id="1842727"/>
    <lineage>
        <taxon>Bacteria</taxon>
        <taxon>Pseudomonadati</taxon>
        <taxon>Pseudomonadota</taxon>
        <taxon>Betaproteobacteria</taxon>
        <taxon>Burkholderiales</taxon>
        <taxon>Comamonadaceae</taxon>
        <taxon>Rhodoferax</taxon>
    </lineage>
</organism>
<dbReference type="EMBL" id="CP019236">
    <property type="protein sequence ID" value="APW37999.1"/>
    <property type="molecule type" value="Genomic_DNA"/>
</dbReference>
<evidence type="ECO:0000313" key="1">
    <source>
        <dbReference type="EMBL" id="APW37999.1"/>
    </source>
</evidence>